<evidence type="ECO:0000256" key="1">
    <source>
        <dbReference type="SAM" id="MobiDB-lite"/>
    </source>
</evidence>
<dbReference type="RefSeq" id="WP_261596789.1">
    <property type="nucleotide sequence ID" value="NZ_VHLL01000002.1"/>
</dbReference>
<protein>
    <submittedName>
        <fullName evidence="2">Uncharacterized protein</fullName>
    </submittedName>
</protein>
<gene>
    <name evidence="2" type="ORF">FKB36_04250</name>
</gene>
<comment type="caution">
    <text evidence="2">The sequence shown here is derived from an EMBL/GenBank/DDBJ whole genome shotgun (WGS) entry which is preliminary data.</text>
</comment>
<dbReference type="EMBL" id="VHLL01000002">
    <property type="protein sequence ID" value="MCT8336724.1"/>
    <property type="molecule type" value="Genomic_DNA"/>
</dbReference>
<keyword evidence="3" id="KW-1185">Reference proteome</keyword>
<dbReference type="AlphaFoldDB" id="A0A9E4ZJM9"/>
<organism evidence="2 3">
    <name type="scientific">Methanoculleus formosensis</name>
    <dbReference type="NCBI Taxonomy" id="2590886"/>
    <lineage>
        <taxon>Archaea</taxon>
        <taxon>Methanobacteriati</taxon>
        <taxon>Methanobacteriota</taxon>
        <taxon>Stenosarchaea group</taxon>
        <taxon>Methanomicrobia</taxon>
        <taxon>Methanomicrobiales</taxon>
        <taxon>Methanomicrobiaceae</taxon>
        <taxon>Methanoculleus</taxon>
    </lineage>
</organism>
<reference evidence="2" key="1">
    <citation type="submission" date="2019-06" db="EMBL/GenBank/DDBJ databases">
        <title>Methanoculleus strain from Tamsui River, Taipei, Taiwan.</title>
        <authorList>
            <person name="You Y.-T."/>
            <person name="Chen S.-C."/>
            <person name="Lai S.-J."/>
            <person name="Lee Y.-C."/>
            <person name="Lai M.-C."/>
        </authorList>
    </citation>
    <scope>NUCLEOTIDE SEQUENCE</scope>
    <source>
        <strain evidence="2">Afa-1</strain>
    </source>
</reference>
<evidence type="ECO:0000313" key="2">
    <source>
        <dbReference type="EMBL" id="MCT8336724.1"/>
    </source>
</evidence>
<proteinExistence type="predicted"/>
<feature type="region of interest" description="Disordered" evidence="1">
    <location>
        <begin position="54"/>
        <end position="73"/>
    </location>
</feature>
<sequence length="73" mass="7270">MDFASAAVALGVTEEELRAALGEPGQGRNIFADAAATLGVSEKELIEALGVLEGMGEGGMPGGMENGTPPGPR</sequence>
<dbReference type="Proteomes" id="UP001065682">
    <property type="component" value="Unassembled WGS sequence"/>
</dbReference>
<evidence type="ECO:0000313" key="3">
    <source>
        <dbReference type="Proteomes" id="UP001065682"/>
    </source>
</evidence>
<name>A0A9E4ZJM9_9EURY</name>
<accession>A0A9E4ZJM9</accession>
<feature type="compositionally biased region" description="Gly residues" evidence="1">
    <location>
        <begin position="54"/>
        <end position="65"/>
    </location>
</feature>